<dbReference type="InterPro" id="IPR029063">
    <property type="entry name" value="SAM-dependent_MTases_sf"/>
</dbReference>
<sequence>MTFVSYAQNSEDVLLWRALGHVKHGFYIDVGANDPVEHSVTKAFYERGWRGISIEPLPSFHQAFEEQRPHDVNLAIAAGAADGELTLYDVPAVRGWASPEQSVAEMHRAEGHDVAELKVPVRTLASVCAEHVRGEIHFLKVDVEGFEGEVLRGMDFARWRPWVLVIEATLPNSRETNHESWEHLVTSQRYRFAWFDGLNRYYVAEEHPELLAHFGIQPNVFDGFISWHLEHAWQAERTLNEALAGAGQRVREMSEQTEHYRAQNTELLWQMDGANQRADQANARADYAHERAELAEGRIAAVNQELDRVHADAAKMHAWAVGMQNQIAAMEQSTSWRVTRPLRRAGSLARKLRGPNLLARIVKRLTRVELLRRLLIPILLRYPALGRRVAVTLVAVKQAAPDPLPADVTHVPDELRGLPVSVRNVLADLQRARNPHTGT</sequence>
<dbReference type="NCBIfam" id="TIGR01444">
    <property type="entry name" value="fkbM_fam"/>
    <property type="match status" value="1"/>
</dbReference>
<evidence type="ECO:0000313" key="2">
    <source>
        <dbReference type="EMBL" id="OIJ43638.1"/>
    </source>
</evidence>
<keyword evidence="2" id="KW-0808">Transferase</keyword>
<comment type="caution">
    <text evidence="2">The sequence shown here is derived from an EMBL/GenBank/DDBJ whole genome shotgun (WGS) entry which is preliminary data.</text>
</comment>
<dbReference type="Gene3D" id="3.40.50.150">
    <property type="entry name" value="Vaccinia Virus protein VP39"/>
    <property type="match status" value="1"/>
</dbReference>
<gene>
    <name evidence="2" type="ORF">LO55_2193</name>
</gene>
<evidence type="ECO:0000259" key="1">
    <source>
        <dbReference type="Pfam" id="PF05050"/>
    </source>
</evidence>
<dbReference type="Pfam" id="PF05050">
    <property type="entry name" value="Methyltransf_21"/>
    <property type="match status" value="1"/>
</dbReference>
<name>A0A1S2NF25_9BURK</name>
<evidence type="ECO:0000313" key="3">
    <source>
        <dbReference type="Proteomes" id="UP000180246"/>
    </source>
</evidence>
<dbReference type="PANTHER" id="PTHR34203:SF15">
    <property type="entry name" value="SLL1173 PROTEIN"/>
    <property type="match status" value="1"/>
</dbReference>
<dbReference type="InterPro" id="IPR052514">
    <property type="entry name" value="SAM-dependent_MTase"/>
</dbReference>
<dbReference type="AlphaFoldDB" id="A0A1S2NF25"/>
<keyword evidence="2" id="KW-0489">Methyltransferase</keyword>
<proteinExistence type="predicted"/>
<dbReference type="SUPFAM" id="SSF53335">
    <property type="entry name" value="S-adenosyl-L-methionine-dependent methyltransferases"/>
    <property type="match status" value="1"/>
</dbReference>
<dbReference type="InterPro" id="IPR006342">
    <property type="entry name" value="FkbM_mtfrase"/>
</dbReference>
<protein>
    <submittedName>
        <fullName evidence="2">Methyltransferase, FkbM family domain protein</fullName>
    </submittedName>
</protein>
<dbReference type="PANTHER" id="PTHR34203">
    <property type="entry name" value="METHYLTRANSFERASE, FKBM FAMILY PROTEIN"/>
    <property type="match status" value="1"/>
</dbReference>
<dbReference type="GO" id="GO:0008168">
    <property type="term" value="F:methyltransferase activity"/>
    <property type="evidence" value="ECO:0007669"/>
    <property type="project" value="UniProtKB-KW"/>
</dbReference>
<reference evidence="2 3" key="1">
    <citation type="submission" date="2014-10" db="EMBL/GenBank/DDBJ databases">
        <authorList>
            <person name="Seo M.-J."/>
            <person name="Seok Y.J."/>
            <person name="Cha I.-T."/>
        </authorList>
    </citation>
    <scope>NUCLEOTIDE SEQUENCE [LARGE SCALE GENOMIC DNA]</scope>
    <source>
        <strain evidence="2 3">NEU</strain>
    </source>
</reference>
<dbReference type="RefSeq" id="WP_071361465.1">
    <property type="nucleotide sequence ID" value="NZ_JRYB01000001.1"/>
</dbReference>
<feature type="domain" description="Methyltransferase FkbM" evidence="1">
    <location>
        <begin position="29"/>
        <end position="192"/>
    </location>
</feature>
<dbReference type="GO" id="GO:0032259">
    <property type="term" value="P:methylation"/>
    <property type="evidence" value="ECO:0007669"/>
    <property type="project" value="UniProtKB-KW"/>
</dbReference>
<accession>A0A1S2NF25</accession>
<dbReference type="Proteomes" id="UP000180246">
    <property type="component" value="Unassembled WGS sequence"/>
</dbReference>
<organism evidence="2 3">
    <name type="scientific">Massilia timonae</name>
    <dbReference type="NCBI Taxonomy" id="47229"/>
    <lineage>
        <taxon>Bacteria</taxon>
        <taxon>Pseudomonadati</taxon>
        <taxon>Pseudomonadota</taxon>
        <taxon>Betaproteobacteria</taxon>
        <taxon>Burkholderiales</taxon>
        <taxon>Oxalobacteraceae</taxon>
        <taxon>Telluria group</taxon>
        <taxon>Massilia</taxon>
    </lineage>
</organism>
<dbReference type="EMBL" id="JRYB01000001">
    <property type="protein sequence ID" value="OIJ43638.1"/>
    <property type="molecule type" value="Genomic_DNA"/>
</dbReference>